<reference evidence="2" key="1">
    <citation type="submission" date="2017-02" db="EMBL/GenBank/DDBJ databases">
        <title>Pseudomonas floridae sp. nov., a novel pathogenic bacterial species isolated from tomato.</title>
        <authorList>
            <person name="Timilsina S."/>
            <person name="Vallad G.E."/>
            <person name="Jones J.B."/>
        </authorList>
    </citation>
    <scope>NUCLEOTIDE SEQUENCE [LARGE SCALE GENOMIC DNA]</scope>
    <source>
        <strain evidence="2">GEV388</strain>
    </source>
</reference>
<protein>
    <submittedName>
        <fullName evidence="1">Uncharacterized protein</fullName>
    </submittedName>
</protein>
<dbReference type="Proteomes" id="UP000192815">
    <property type="component" value="Unassembled WGS sequence"/>
</dbReference>
<evidence type="ECO:0000313" key="1">
    <source>
        <dbReference type="EMBL" id="ORC62393.1"/>
    </source>
</evidence>
<comment type="caution">
    <text evidence="1">The sequence shown here is derived from an EMBL/GenBank/DDBJ whole genome shotgun (WGS) entry which is preliminary data.</text>
</comment>
<dbReference type="STRING" id="1958950.BZK31_00165"/>
<evidence type="ECO:0000313" key="2">
    <source>
        <dbReference type="Proteomes" id="UP000192815"/>
    </source>
</evidence>
<dbReference type="OrthoDB" id="528778at2"/>
<sequence>MNSDHEDSAVDEWMVINGLRGVRGVPSIIRSFDERARQAGVSVLSGCSSMPILSAAIRNAQVHQVPGWMELTLHRCATTTGHPKKFFLLI</sequence>
<keyword evidence="2" id="KW-1185">Reference proteome</keyword>
<dbReference type="RefSeq" id="WP_083180691.1">
    <property type="nucleotide sequence ID" value="NZ_CBCRZR010000015.1"/>
</dbReference>
<dbReference type="EMBL" id="MUIO01000001">
    <property type="protein sequence ID" value="ORC62393.1"/>
    <property type="molecule type" value="Genomic_DNA"/>
</dbReference>
<organism evidence="1 2">
    <name type="scientific">Pseudomonas floridensis</name>
    <dbReference type="NCBI Taxonomy" id="1958950"/>
    <lineage>
        <taxon>Bacteria</taxon>
        <taxon>Pseudomonadati</taxon>
        <taxon>Pseudomonadota</taxon>
        <taxon>Gammaproteobacteria</taxon>
        <taxon>Pseudomonadales</taxon>
        <taxon>Pseudomonadaceae</taxon>
        <taxon>Pseudomonas</taxon>
    </lineage>
</organism>
<dbReference type="AlphaFoldDB" id="A0A1X0NDH5"/>
<name>A0A1X0NDH5_9PSED</name>
<proteinExistence type="predicted"/>
<accession>A0A1X0NDH5</accession>
<gene>
    <name evidence="1" type="ORF">BZK31_00165</name>
</gene>